<dbReference type="InterPro" id="IPR002797">
    <property type="entry name" value="Polysacc_synth"/>
</dbReference>
<keyword evidence="8" id="KW-1185">Reference proteome</keyword>
<evidence type="ECO:0000256" key="2">
    <source>
        <dbReference type="ARBA" id="ARBA00022475"/>
    </source>
</evidence>
<comment type="caution">
    <text evidence="7">The sequence shown here is derived from an EMBL/GenBank/DDBJ whole genome shotgun (WGS) entry which is preliminary data.</text>
</comment>
<evidence type="ECO:0000256" key="6">
    <source>
        <dbReference type="SAM" id="Phobius"/>
    </source>
</evidence>
<feature type="transmembrane region" description="Helical" evidence="6">
    <location>
        <begin position="299"/>
        <end position="319"/>
    </location>
</feature>
<dbReference type="eggNOG" id="COG2244">
    <property type="taxonomic scope" value="Bacteria"/>
</dbReference>
<protein>
    <submittedName>
        <fullName evidence="7">Polysaccharide biosynthesis protein</fullName>
    </submittedName>
</protein>
<evidence type="ECO:0000256" key="1">
    <source>
        <dbReference type="ARBA" id="ARBA00004651"/>
    </source>
</evidence>
<feature type="transmembrane region" description="Helical" evidence="6">
    <location>
        <begin position="325"/>
        <end position="346"/>
    </location>
</feature>
<keyword evidence="4 6" id="KW-1133">Transmembrane helix</keyword>
<comment type="subcellular location">
    <subcellularLocation>
        <location evidence="1">Cell membrane</location>
        <topology evidence="1">Multi-pass membrane protein</topology>
    </subcellularLocation>
</comment>
<dbReference type="PANTHER" id="PTHR30250:SF11">
    <property type="entry name" value="O-ANTIGEN TRANSPORTER-RELATED"/>
    <property type="match status" value="1"/>
</dbReference>
<dbReference type="Proteomes" id="UP000029050">
    <property type="component" value="Unassembled WGS sequence"/>
</dbReference>
<keyword evidence="5 6" id="KW-0472">Membrane</keyword>
<keyword evidence="2" id="KW-1003">Cell membrane</keyword>
<proteinExistence type="predicted"/>
<feature type="transmembrane region" description="Helical" evidence="6">
    <location>
        <begin position="116"/>
        <end position="134"/>
    </location>
</feature>
<dbReference type="AlphaFoldDB" id="A0A087CJ43"/>
<dbReference type="EMBL" id="JGZI01000007">
    <property type="protein sequence ID" value="KFI83293.1"/>
    <property type="molecule type" value="Genomic_DNA"/>
</dbReference>
<dbReference type="STRING" id="218140.BPSY_0389"/>
<keyword evidence="3 6" id="KW-0812">Transmembrane</keyword>
<evidence type="ECO:0000256" key="4">
    <source>
        <dbReference type="ARBA" id="ARBA00022989"/>
    </source>
</evidence>
<dbReference type="Pfam" id="PF01943">
    <property type="entry name" value="Polysacc_synt"/>
    <property type="match status" value="1"/>
</dbReference>
<gene>
    <name evidence="7" type="ORF">BPSY_0389</name>
</gene>
<reference evidence="7 8" key="1">
    <citation type="submission" date="2014-03" db="EMBL/GenBank/DDBJ databases">
        <title>Genomics of Bifidobacteria.</title>
        <authorList>
            <person name="Ventura M."/>
            <person name="Milani C."/>
            <person name="Lugli G.A."/>
        </authorList>
    </citation>
    <scope>NUCLEOTIDE SEQUENCE [LARGE SCALE GENOMIC DNA]</scope>
    <source>
        <strain evidence="7 8">LMG 21775</strain>
    </source>
</reference>
<dbReference type="InterPro" id="IPR050833">
    <property type="entry name" value="Poly_Biosynth_Transport"/>
</dbReference>
<feature type="transmembrane region" description="Helical" evidence="6">
    <location>
        <begin position="418"/>
        <end position="445"/>
    </location>
</feature>
<evidence type="ECO:0000256" key="3">
    <source>
        <dbReference type="ARBA" id="ARBA00022692"/>
    </source>
</evidence>
<feature type="transmembrane region" description="Helical" evidence="6">
    <location>
        <begin position="253"/>
        <end position="278"/>
    </location>
</feature>
<dbReference type="GeneID" id="98299600"/>
<sequence length="478" mass="54113">MPLNYRSIASNAFVAFFSQGISMLLSAMTALLVPRVLGIDEFGYWQLFMFYSSYVGFFHFGVNDGIYLINGGTPRSKLNKRAINTQFIIVSVFQTFLALILFFAAGQESFVHERVFVLQATAVFFVLNNLSNFLGFLFQAMNETKLYSFSVIVDRLSFLVPLVYFLFSAEQNFESYIAAYVISKTLCLAYCCYNARDILTAGLNSPKTGVHDTAVNIRAGFKLMLANISSMLILGITRFLIDANFGIRVFGKISFALSLVIFFLTFISQGSLVLFPALRQSGKTELERFFSNIRDLMSLLLPLIYLLYYPMVWLMDLWLPNYQDALNYLALLLPICVFECRMDICCTTYLKVLRRENWLLLINLLTVVISSGGALLGVHYFHSIHVILASAVFGIVLRSIVSELLLCRIMDAPFKGRIILGEVAITIIVILLTICVGHGVAGFLATTFTLSMYYMSNRRTFIHLLSTVHNRFLLYKKR</sequence>
<accession>A0A087CJ43</accession>
<feature type="transmembrane region" description="Helical" evidence="6">
    <location>
        <begin position="12"/>
        <end position="32"/>
    </location>
</feature>
<feature type="transmembrane region" description="Helical" evidence="6">
    <location>
        <begin position="384"/>
        <end position="406"/>
    </location>
</feature>
<evidence type="ECO:0000313" key="8">
    <source>
        <dbReference type="Proteomes" id="UP000029050"/>
    </source>
</evidence>
<feature type="transmembrane region" description="Helical" evidence="6">
    <location>
        <begin position="44"/>
        <end position="62"/>
    </location>
</feature>
<feature type="transmembrane region" description="Helical" evidence="6">
    <location>
        <begin position="358"/>
        <end position="378"/>
    </location>
</feature>
<feature type="transmembrane region" description="Helical" evidence="6">
    <location>
        <begin position="223"/>
        <end position="241"/>
    </location>
</feature>
<organism evidence="7 8">
    <name type="scientific">Bifidobacterium psychraerophilum</name>
    <dbReference type="NCBI Taxonomy" id="218140"/>
    <lineage>
        <taxon>Bacteria</taxon>
        <taxon>Bacillati</taxon>
        <taxon>Actinomycetota</taxon>
        <taxon>Actinomycetes</taxon>
        <taxon>Bifidobacteriales</taxon>
        <taxon>Bifidobacteriaceae</taxon>
        <taxon>Bifidobacterium</taxon>
    </lineage>
</organism>
<name>A0A087CJ43_9BIFI</name>
<evidence type="ECO:0000313" key="7">
    <source>
        <dbReference type="EMBL" id="KFI83293.1"/>
    </source>
</evidence>
<dbReference type="RefSeq" id="WP_033495621.1">
    <property type="nucleotide sequence ID" value="NZ_JGZI01000007.1"/>
</dbReference>
<evidence type="ECO:0000256" key="5">
    <source>
        <dbReference type="ARBA" id="ARBA00023136"/>
    </source>
</evidence>
<dbReference type="GO" id="GO:0005886">
    <property type="term" value="C:plasma membrane"/>
    <property type="evidence" value="ECO:0007669"/>
    <property type="project" value="UniProtKB-SubCell"/>
</dbReference>
<feature type="transmembrane region" description="Helical" evidence="6">
    <location>
        <begin position="83"/>
        <end position="104"/>
    </location>
</feature>
<dbReference type="PANTHER" id="PTHR30250">
    <property type="entry name" value="PST FAMILY PREDICTED COLANIC ACID TRANSPORTER"/>
    <property type="match status" value="1"/>
</dbReference>